<evidence type="ECO:0000313" key="1">
    <source>
        <dbReference type="EMBL" id="EFE94892.1"/>
    </source>
</evidence>
<dbReference type="HOGENOM" id="CLU_3316864_0_0_6"/>
<gene>
    <name evidence="1" type="ORF">HMPREF0758_3326</name>
</gene>
<sequence>MVIKEEITLSGILLPSTRFFYQHVALSYGCCLIPQTRIE</sequence>
<reference evidence="1 2" key="1">
    <citation type="submission" date="2010-01" db="EMBL/GenBank/DDBJ databases">
        <authorList>
            <person name="Muzny D."/>
            <person name="Qin X."/>
            <person name="Deng J."/>
            <person name="Jiang H."/>
            <person name="Liu Y."/>
            <person name="Qu J."/>
            <person name="Song X.-Z."/>
            <person name="Zhang L."/>
            <person name="Thornton R."/>
            <person name="Coyle M."/>
            <person name="Francisco L."/>
            <person name="Jackson L."/>
            <person name="Javaid M."/>
            <person name="Korchina V."/>
            <person name="Kovar C."/>
            <person name="Mata R."/>
            <person name="Mathew T."/>
            <person name="Ngo R."/>
            <person name="Nguyen L."/>
            <person name="Nguyen N."/>
            <person name="Okwuonu G."/>
            <person name="Ongeri F."/>
            <person name="Pham C."/>
            <person name="Simmons D."/>
            <person name="Wilczek-Boney K."/>
            <person name="Hale W."/>
            <person name="Jakkamsetti A."/>
            <person name="Pham P."/>
            <person name="Ruth R."/>
            <person name="San Lucas F."/>
            <person name="Warren J."/>
            <person name="Zhang J."/>
            <person name="Zhao Z."/>
            <person name="Zhou C."/>
            <person name="Zhu D."/>
            <person name="Lee S."/>
            <person name="Bess C."/>
            <person name="Blankenburg K."/>
            <person name="Forbes L."/>
            <person name="Fu Q."/>
            <person name="Gubbala S."/>
            <person name="Hirani K."/>
            <person name="Jayaseelan J.C."/>
            <person name="Lara F."/>
            <person name="Munidasa M."/>
            <person name="Palculict T."/>
            <person name="Patil S."/>
            <person name="Pu L.-L."/>
            <person name="Saada N."/>
            <person name="Tang L."/>
            <person name="Weissenberger G."/>
            <person name="Zhu Y."/>
            <person name="Hemphill L."/>
            <person name="Shang Y."/>
            <person name="Youmans B."/>
            <person name="Ayvaz T."/>
            <person name="Ross M."/>
            <person name="Santibanez J."/>
            <person name="Aqrawi P."/>
            <person name="Gross S."/>
            <person name="Joshi V."/>
            <person name="Fowler G."/>
            <person name="Nazareth L."/>
            <person name="Reid J."/>
            <person name="Worley K."/>
            <person name="Petrosino J."/>
            <person name="Highlander S."/>
            <person name="Gibbs R."/>
        </authorList>
    </citation>
    <scope>NUCLEOTIDE SEQUENCE [LARGE SCALE GENOMIC DNA]</scope>
    <source>
        <strain evidence="1 2">DSM 4582</strain>
    </source>
</reference>
<dbReference type="STRING" id="667129.HMPREF0758_3326"/>
<proteinExistence type="predicted"/>
<dbReference type="AlphaFoldDB" id="D4E576"/>
<comment type="caution">
    <text evidence="1">The sequence shown here is derived from an EMBL/GenBank/DDBJ whole genome shotgun (WGS) entry which is preliminary data.</text>
</comment>
<dbReference type="EMBL" id="ADBY01000050">
    <property type="protein sequence ID" value="EFE94892.1"/>
    <property type="molecule type" value="Genomic_DNA"/>
</dbReference>
<evidence type="ECO:0000313" key="2">
    <source>
        <dbReference type="Proteomes" id="UP000005723"/>
    </source>
</evidence>
<organism evidence="1 2">
    <name type="scientific">Serratia odorifera DSM 4582</name>
    <dbReference type="NCBI Taxonomy" id="667129"/>
    <lineage>
        <taxon>Bacteria</taxon>
        <taxon>Pseudomonadati</taxon>
        <taxon>Pseudomonadota</taxon>
        <taxon>Gammaproteobacteria</taxon>
        <taxon>Enterobacterales</taxon>
        <taxon>Yersiniaceae</taxon>
        <taxon>Serratia</taxon>
    </lineage>
</organism>
<dbReference type="Proteomes" id="UP000005723">
    <property type="component" value="Unassembled WGS sequence"/>
</dbReference>
<keyword evidence="2" id="KW-1185">Reference proteome</keyword>
<accession>D4E576</accession>
<protein>
    <submittedName>
        <fullName evidence="1">Uncharacterized protein</fullName>
    </submittedName>
</protein>
<name>D4E576_SEROD</name>
<dbReference type="PROSITE" id="PS51257">
    <property type="entry name" value="PROKAR_LIPOPROTEIN"/>
    <property type="match status" value="1"/>
</dbReference>